<evidence type="ECO:0000259" key="1">
    <source>
        <dbReference type="PROSITE" id="PS50943"/>
    </source>
</evidence>
<keyword evidence="3" id="KW-1185">Reference proteome</keyword>
<dbReference type="InterPro" id="IPR010982">
    <property type="entry name" value="Lambda_DNA-bd_dom_sf"/>
</dbReference>
<dbReference type="Gene3D" id="1.10.260.40">
    <property type="entry name" value="lambda repressor-like DNA-binding domains"/>
    <property type="match status" value="1"/>
</dbReference>
<feature type="domain" description="HTH cro/C1-type" evidence="1">
    <location>
        <begin position="18"/>
        <end position="74"/>
    </location>
</feature>
<dbReference type="EMBL" id="JAHESC010000015">
    <property type="protein sequence ID" value="MBT1687248.1"/>
    <property type="molecule type" value="Genomic_DNA"/>
</dbReference>
<dbReference type="Proteomes" id="UP001319180">
    <property type="component" value="Unassembled WGS sequence"/>
</dbReference>
<gene>
    <name evidence="2" type="ORF">KK078_11805</name>
</gene>
<comment type="caution">
    <text evidence="2">The sequence shown here is derived from an EMBL/GenBank/DDBJ whole genome shotgun (WGS) entry which is preliminary data.</text>
</comment>
<proteinExistence type="predicted"/>
<evidence type="ECO:0000313" key="3">
    <source>
        <dbReference type="Proteomes" id="UP001319180"/>
    </source>
</evidence>
<dbReference type="InterPro" id="IPR001387">
    <property type="entry name" value="Cro/C1-type_HTH"/>
</dbReference>
<evidence type="ECO:0000313" key="2">
    <source>
        <dbReference type="EMBL" id="MBT1687248.1"/>
    </source>
</evidence>
<dbReference type="GO" id="GO:0003677">
    <property type="term" value="F:DNA binding"/>
    <property type="evidence" value="ECO:0007669"/>
    <property type="project" value="InterPro"/>
</dbReference>
<organism evidence="2 3">
    <name type="scientific">Dawidia soli</name>
    <dbReference type="NCBI Taxonomy" id="2782352"/>
    <lineage>
        <taxon>Bacteria</taxon>
        <taxon>Pseudomonadati</taxon>
        <taxon>Bacteroidota</taxon>
        <taxon>Cytophagia</taxon>
        <taxon>Cytophagales</taxon>
        <taxon>Chryseotaleaceae</taxon>
        <taxon>Dawidia</taxon>
    </lineage>
</organism>
<dbReference type="PROSITE" id="PS50943">
    <property type="entry name" value="HTH_CROC1"/>
    <property type="match status" value="1"/>
</dbReference>
<dbReference type="AlphaFoldDB" id="A0AAP2GIS5"/>
<dbReference type="CDD" id="cd00093">
    <property type="entry name" value="HTH_XRE"/>
    <property type="match status" value="1"/>
</dbReference>
<dbReference type="SUPFAM" id="SSF47413">
    <property type="entry name" value="lambda repressor-like DNA-binding domains"/>
    <property type="match status" value="1"/>
</dbReference>
<reference evidence="2 3" key="1">
    <citation type="submission" date="2021-05" db="EMBL/GenBank/DDBJ databases">
        <title>A Polyphasic approach of four new species of the genus Ohtaekwangia: Ohtaekwangia histidinii sp. nov., Ohtaekwangia cretensis sp. nov., Ohtaekwangia indiensis sp. nov., Ohtaekwangia reichenbachii sp. nov. from diverse environment.</title>
        <authorList>
            <person name="Octaviana S."/>
        </authorList>
    </citation>
    <scope>NUCLEOTIDE SEQUENCE [LARGE SCALE GENOMIC DNA]</scope>
    <source>
        <strain evidence="2 3">PWU37</strain>
    </source>
</reference>
<accession>A0AAP2GIS5</accession>
<sequence length="91" mass="10384">MKNKASLISLQKRIGEKMIAMRKEMGNASSEQFAFDCGLGREQYRRLEKGIGNPRLRTLAETVEAAFDLSIEDFFESLFEKPSKKKPSPKK</sequence>
<dbReference type="RefSeq" id="WP_254090480.1">
    <property type="nucleotide sequence ID" value="NZ_JAHESC010000015.1"/>
</dbReference>
<protein>
    <submittedName>
        <fullName evidence="2">Helix-turn-helix domain-containing protein</fullName>
    </submittedName>
</protein>
<name>A0AAP2GIS5_9BACT</name>